<proteinExistence type="predicted"/>
<reference evidence="1 2" key="1">
    <citation type="submission" date="2016-10" db="EMBL/GenBank/DDBJ databases">
        <authorList>
            <person name="de Groot N.N."/>
        </authorList>
    </citation>
    <scope>NUCLEOTIDE SEQUENCE [LARGE SCALE GENOMIC DNA]</scope>
    <source>
        <strain evidence="1 2">DSM 22274</strain>
    </source>
</reference>
<organism evidence="1 2">
    <name type="scientific">Arthrobacter alpinus</name>
    <dbReference type="NCBI Taxonomy" id="656366"/>
    <lineage>
        <taxon>Bacteria</taxon>
        <taxon>Bacillati</taxon>
        <taxon>Actinomycetota</taxon>
        <taxon>Actinomycetes</taxon>
        <taxon>Micrococcales</taxon>
        <taxon>Micrococcaceae</taxon>
        <taxon>Arthrobacter</taxon>
    </lineage>
</organism>
<sequence length="110" mass="12329">MPSSLSVPAHSVLDMESVEVETAHGAPVSFIRAGRSWHAGAPPVRWFERVAWWETAQRAPKDGMLRIDAEVWMVQARIGHNQRSPLVTFELILGHDRESWSVRSMEAVAA</sequence>
<protein>
    <submittedName>
        <fullName evidence="1">Uncharacterized protein</fullName>
    </submittedName>
</protein>
<dbReference type="EMBL" id="FNTV01000001">
    <property type="protein sequence ID" value="SEE29170.1"/>
    <property type="molecule type" value="Genomic_DNA"/>
</dbReference>
<name>A0A1H5HMU1_9MICC</name>
<evidence type="ECO:0000313" key="1">
    <source>
        <dbReference type="EMBL" id="SEE29170.1"/>
    </source>
</evidence>
<accession>A0A1H5HMU1</accession>
<gene>
    <name evidence="1" type="ORF">SAMN04489740_1058</name>
</gene>
<evidence type="ECO:0000313" key="2">
    <source>
        <dbReference type="Proteomes" id="UP000182725"/>
    </source>
</evidence>
<dbReference type="Proteomes" id="UP000182725">
    <property type="component" value="Unassembled WGS sequence"/>
</dbReference>
<dbReference type="AlphaFoldDB" id="A0A1H5HMU1"/>